<feature type="compositionally biased region" description="Basic and acidic residues" evidence="1">
    <location>
        <begin position="18"/>
        <end position="31"/>
    </location>
</feature>
<name>A0A679JHD8_9HYPH</name>
<protein>
    <recommendedName>
        <fullName evidence="3">Nucleotide-diphospho-sugar transferase domain-containing protein</fullName>
    </recommendedName>
</protein>
<accession>A0A679JHD8</accession>
<gene>
    <name evidence="2" type="ORF">MBUL_03328</name>
</gene>
<dbReference type="InterPro" id="IPR045499">
    <property type="entry name" value="DUF6492"/>
</dbReference>
<proteinExistence type="predicted"/>
<dbReference type="Pfam" id="PF20102">
    <property type="entry name" value="DUF6492"/>
    <property type="match status" value="1"/>
</dbReference>
<reference evidence="2" key="1">
    <citation type="submission" date="2019-12" db="EMBL/GenBank/DDBJ databases">
        <authorList>
            <person name="Cremers G."/>
        </authorList>
    </citation>
    <scope>NUCLEOTIDE SEQUENCE</scope>
    <source>
        <strain evidence="2">Mbul1</strain>
    </source>
</reference>
<feature type="region of interest" description="Disordered" evidence="1">
    <location>
        <begin position="1"/>
        <end position="43"/>
    </location>
</feature>
<dbReference type="AlphaFoldDB" id="A0A679JHD8"/>
<evidence type="ECO:0000256" key="1">
    <source>
        <dbReference type="SAM" id="MobiDB-lite"/>
    </source>
</evidence>
<evidence type="ECO:0000313" key="2">
    <source>
        <dbReference type="EMBL" id="CAA2105706.1"/>
    </source>
</evidence>
<organism evidence="2">
    <name type="scientific">Methylobacterium bullatum</name>
    <dbReference type="NCBI Taxonomy" id="570505"/>
    <lineage>
        <taxon>Bacteria</taxon>
        <taxon>Pseudomonadati</taxon>
        <taxon>Pseudomonadota</taxon>
        <taxon>Alphaproteobacteria</taxon>
        <taxon>Hyphomicrobiales</taxon>
        <taxon>Methylobacteriaceae</taxon>
        <taxon>Methylobacterium</taxon>
    </lineage>
</organism>
<dbReference type="EMBL" id="LR743504">
    <property type="protein sequence ID" value="CAA2105706.1"/>
    <property type="molecule type" value="Genomic_DNA"/>
</dbReference>
<sequence>MTESFTLPGAGSPPIRDGGSKEVRMKAETGDRASAAAGQDRAERDRAETVGLITLSHRGDLERCALLFETIDRHATPRGCHYVIVDDEDVALFARFARPDRRILPLSQFLPWWMRPIPVLRWRGRRYWFTPFGKPVSGWHIQQIVKIEATRRLPEARYCLIDSDIYFFRDFDLAALAEPNPTPFHVHPGGVVANRPRHTLWIGTASRLLGTKPQSVPADDYIDQIIIWDQATARAMTDRIEAVTGHGWVAALCRDRNFSEYMIYGTFVANTPSAMARHAVTAQSFCRTHWDDDALSEPDILAMLDAATPTERAFCIQSFGSTPLSTVRASLEWFHSARRAEKAKRRTDAA</sequence>
<evidence type="ECO:0008006" key="3">
    <source>
        <dbReference type="Google" id="ProtNLM"/>
    </source>
</evidence>